<dbReference type="Proteomes" id="UP000192796">
    <property type="component" value="Unassembled WGS sequence"/>
</dbReference>
<gene>
    <name evidence="2" type="ORF">A3860_17160</name>
</gene>
<dbReference type="OrthoDB" id="1153981at2"/>
<dbReference type="STRING" id="1703345.A3860_17160"/>
<reference evidence="2 3" key="1">
    <citation type="submission" date="2016-03" db="EMBL/GenBank/DDBJ databases">
        <title>Niastella vici sp. nov., isolated from farmland soil.</title>
        <authorList>
            <person name="Chen L."/>
            <person name="Wang D."/>
            <person name="Yang S."/>
            <person name="Wang G."/>
        </authorList>
    </citation>
    <scope>NUCLEOTIDE SEQUENCE [LARGE SCALE GENOMIC DNA]</scope>
    <source>
        <strain evidence="2 3">DJ57</strain>
    </source>
</reference>
<name>A0A1V9G4C9_9BACT</name>
<accession>A0A1V9G4C9</accession>
<dbReference type="EMBL" id="LVYD01000024">
    <property type="protein sequence ID" value="OQP65394.1"/>
    <property type="molecule type" value="Genomic_DNA"/>
</dbReference>
<dbReference type="Gene3D" id="2.60.120.1130">
    <property type="match status" value="1"/>
</dbReference>
<proteinExistence type="predicted"/>
<evidence type="ECO:0008006" key="4">
    <source>
        <dbReference type="Google" id="ProtNLM"/>
    </source>
</evidence>
<dbReference type="AlphaFoldDB" id="A0A1V9G4C9"/>
<comment type="caution">
    <text evidence="2">The sequence shown here is derived from an EMBL/GenBank/DDBJ whole genome shotgun (WGS) entry which is preliminary data.</text>
</comment>
<evidence type="ECO:0000256" key="1">
    <source>
        <dbReference type="SAM" id="SignalP"/>
    </source>
</evidence>
<feature type="signal peptide" evidence="1">
    <location>
        <begin position="1"/>
        <end position="27"/>
    </location>
</feature>
<feature type="chain" id="PRO_5010747154" description="DUF3857 domain-containing protein" evidence="1">
    <location>
        <begin position="28"/>
        <end position="740"/>
    </location>
</feature>
<protein>
    <recommendedName>
        <fullName evidence="4">DUF3857 domain-containing protein</fullName>
    </recommendedName>
</protein>
<sequence>MTINKSRTALSLIITVLCICYTTRTLAQGYIDENFLDNIETNARFMLAEQPQAFSSNAIPAKWNNESAVVIGFSRNVLFDRKSSGGFFSRREHSLYFFEKTHFKIRLNDNNAVNAFSEIYFRYGSKEDGFIARITKPGDTAVNINLQNAVGVEDGTDIPEYFKSYFDQVARSNYQYYKVPVSNLEPGDILEYVTTTKSKLDVTASGYIEFSPNYEICNKGYPVMFNEIAIETDEKSFFKSLSLNGAPVFKKENSTEGFFRYVFTDKDRDTEKDVNFISPFLQYPLVKFQVIYSNRDDVKGALVGVKGEVKTGFTKEELARKAWEDYEMVGDQPFTDGYVTMQMVVNQCWAELVKLGAKDLGEQQYIDMVYYLLRNKVVFMRDYLTDKKFAFLFGSLLYQRDIKSELIISISNNIGRLDQVLFEQEIRYVIKAGNRLYFNATDYSNPGELEERLLSNEAYIINKPAKKNGVPEIKPFTLPGTTAGDNTAEYTINAELSADMKKLQVSRTSSYKGIQKARNTVSALKYIPYMFDDYKSYGGEDPTEKMKPKQVDEYNNTVKTVKDEYKAKKPEYVKESLEGEFSQPVNDVKFTLLTDGRTQKKSTLSFREEFNLSDLIRKAGKKYLINLVGLTGSQLQIKKEERNRKFDIDVRSPKTYTWNIQFKIPAGYTAEGLTELNKKVENETGSFTCTAKEENGTVMISVVKCYKAKNIPAAKWNDMLAFIDAAYNNTFKYILLKPKQ</sequence>
<organism evidence="2 3">
    <name type="scientific">Niastella vici</name>
    <dbReference type="NCBI Taxonomy" id="1703345"/>
    <lineage>
        <taxon>Bacteria</taxon>
        <taxon>Pseudomonadati</taxon>
        <taxon>Bacteroidota</taxon>
        <taxon>Chitinophagia</taxon>
        <taxon>Chitinophagales</taxon>
        <taxon>Chitinophagaceae</taxon>
        <taxon>Niastella</taxon>
    </lineage>
</organism>
<dbReference type="Gene3D" id="2.60.40.3140">
    <property type="match status" value="1"/>
</dbReference>
<dbReference type="RefSeq" id="WP_081146173.1">
    <property type="nucleotide sequence ID" value="NZ_LVYD01000024.1"/>
</dbReference>
<keyword evidence="3" id="KW-1185">Reference proteome</keyword>
<keyword evidence="1" id="KW-0732">Signal</keyword>
<evidence type="ECO:0000313" key="3">
    <source>
        <dbReference type="Proteomes" id="UP000192796"/>
    </source>
</evidence>
<evidence type="ECO:0000313" key="2">
    <source>
        <dbReference type="EMBL" id="OQP65394.1"/>
    </source>
</evidence>